<proteinExistence type="predicted"/>
<protein>
    <recommendedName>
        <fullName evidence="2">Helix-turn-helix domain-containing protein</fullName>
    </recommendedName>
</protein>
<dbReference type="Pfam" id="PF26215">
    <property type="entry name" value="HTH_animal"/>
    <property type="match status" value="1"/>
</dbReference>
<dbReference type="AlphaFoldDB" id="A0AAW1E4V4"/>
<accession>A0AAW1E4V4</accession>
<organism evidence="3 4">
    <name type="scientific">Zoarces viviparus</name>
    <name type="common">Viviparous eelpout</name>
    <name type="synonym">Blennius viviparus</name>
    <dbReference type="NCBI Taxonomy" id="48416"/>
    <lineage>
        <taxon>Eukaryota</taxon>
        <taxon>Metazoa</taxon>
        <taxon>Chordata</taxon>
        <taxon>Craniata</taxon>
        <taxon>Vertebrata</taxon>
        <taxon>Euteleostomi</taxon>
        <taxon>Actinopterygii</taxon>
        <taxon>Neopterygii</taxon>
        <taxon>Teleostei</taxon>
        <taxon>Neoteleostei</taxon>
        <taxon>Acanthomorphata</taxon>
        <taxon>Eupercaria</taxon>
        <taxon>Perciformes</taxon>
        <taxon>Cottioidei</taxon>
        <taxon>Zoarcales</taxon>
        <taxon>Zoarcidae</taxon>
        <taxon>Zoarcinae</taxon>
        <taxon>Zoarces</taxon>
    </lineage>
</organism>
<evidence type="ECO:0000313" key="4">
    <source>
        <dbReference type="Proteomes" id="UP001488805"/>
    </source>
</evidence>
<dbReference type="InterPro" id="IPR058912">
    <property type="entry name" value="HTH_animal"/>
</dbReference>
<feature type="domain" description="Helix-turn-helix" evidence="2">
    <location>
        <begin position="20"/>
        <end position="68"/>
    </location>
</feature>
<comment type="caution">
    <text evidence="3">The sequence shown here is derived from an EMBL/GenBank/DDBJ whole genome shotgun (WGS) entry which is preliminary data.</text>
</comment>
<evidence type="ECO:0000313" key="3">
    <source>
        <dbReference type="EMBL" id="KAK9517656.1"/>
    </source>
</evidence>
<evidence type="ECO:0000256" key="1">
    <source>
        <dbReference type="SAM" id="MobiDB-lite"/>
    </source>
</evidence>
<sequence>MHFLWTPTATHSPINPAINPRHTDRGCIKSQLISFHRMCTYPEHEEVTNTLFGALRLRGYSTRFVRSIKAEVSGTFISNNVATRPPGLSP</sequence>
<reference evidence="3 4" key="1">
    <citation type="journal article" date="2024" name="Genome Biol. Evol.">
        <title>Chromosome-level genome assembly of the viviparous eelpout Zoarces viviparus.</title>
        <authorList>
            <person name="Fuhrmann N."/>
            <person name="Brasseur M.V."/>
            <person name="Bakowski C.E."/>
            <person name="Podsiadlowski L."/>
            <person name="Prost S."/>
            <person name="Krehenwinkel H."/>
            <person name="Mayer C."/>
        </authorList>
    </citation>
    <scope>NUCLEOTIDE SEQUENCE [LARGE SCALE GENOMIC DNA]</scope>
    <source>
        <strain evidence="3">NO-MEL_2022_Ind0_liver</strain>
    </source>
</reference>
<name>A0AAW1E4V4_ZOAVI</name>
<feature type="region of interest" description="Disordered" evidence="1">
    <location>
        <begin position="1"/>
        <end position="21"/>
    </location>
</feature>
<evidence type="ECO:0000259" key="2">
    <source>
        <dbReference type="Pfam" id="PF26215"/>
    </source>
</evidence>
<keyword evidence="4" id="KW-1185">Reference proteome</keyword>
<dbReference type="EMBL" id="JBCEZU010000538">
    <property type="protein sequence ID" value="KAK9517656.1"/>
    <property type="molecule type" value="Genomic_DNA"/>
</dbReference>
<gene>
    <name evidence="3" type="ORF">VZT92_023005</name>
</gene>
<dbReference type="Proteomes" id="UP001488805">
    <property type="component" value="Unassembled WGS sequence"/>
</dbReference>